<feature type="coiled-coil region" evidence="4">
    <location>
        <begin position="134"/>
        <end position="165"/>
    </location>
</feature>
<evidence type="ECO:0000256" key="3">
    <source>
        <dbReference type="ARBA" id="ARBA00022729"/>
    </source>
</evidence>
<dbReference type="InterPro" id="IPR006127">
    <property type="entry name" value="ZnuA-like"/>
</dbReference>
<name>V6AQL4_9ARCH</name>
<evidence type="ECO:0000313" key="6">
    <source>
        <dbReference type="Proteomes" id="UP000018159"/>
    </source>
</evidence>
<dbReference type="InterPro" id="IPR006129">
    <property type="entry name" value="AdhesinB"/>
</dbReference>
<sequence>MKKLFAIATGVSIVTVAIAILIIQTQTIENVVPTLQESSSTNSKIRIIASFYPLYEFSRNIAGDKADVSSFIPLGIEPHDWEPNTGDILKLKEAKIFVYNGGGFEPYVQKLIDSGEYNNVMFVETVHGITLLKAEEHEEHFQEFLEEIEHILHELEEQKMNESDAIIAIQEIIHTHEHDEHEHDGLIEEIEHILHELEEKKLTEAEAIMQIHTVIEHNEGTHQEHSHDLEYDPHIWLDPLLAKQQVLVIKEALIKADPSNAVHYENNAIAYNSKLDALDLKIKSELSDCKKDTVVPFHNAFSYLAKRYGFNVFSLSGIAPESEASAAELKRLVDFVKENNIKVVFAEDLVDPRLAEVLAKEAGAQVMMLSPLEGLSKEEIVTGKTYLTKMEENISNLKIALECQ</sequence>
<dbReference type="STRING" id="1407055.NITUZ_120021"/>
<dbReference type="PANTHER" id="PTHR42953:SF3">
    <property type="entry name" value="HIGH-AFFINITY ZINC UPTAKE SYSTEM PROTEIN ZNUA"/>
    <property type="match status" value="1"/>
</dbReference>
<gene>
    <name evidence="5" type="ORF">NITUZ_120021</name>
</gene>
<evidence type="ECO:0000256" key="1">
    <source>
        <dbReference type="ARBA" id="ARBA00011028"/>
    </source>
</evidence>
<dbReference type="InterPro" id="IPR050492">
    <property type="entry name" value="Bact_metal-bind_prot9"/>
</dbReference>
<dbReference type="GO" id="GO:0046872">
    <property type="term" value="F:metal ion binding"/>
    <property type="evidence" value="ECO:0007669"/>
    <property type="project" value="InterPro"/>
</dbReference>
<dbReference type="Gene3D" id="3.40.50.1980">
    <property type="entry name" value="Nitrogenase molybdenum iron protein domain"/>
    <property type="match status" value="2"/>
</dbReference>
<accession>V6AQL4</accession>
<organism evidence="5 6">
    <name type="scientific">Candidatus Nitrosotenuis uzonensis</name>
    <dbReference type="NCBI Taxonomy" id="1407055"/>
    <lineage>
        <taxon>Archaea</taxon>
        <taxon>Nitrososphaerota</taxon>
        <taxon>Candidatus Nitrosotenuis</taxon>
    </lineage>
</organism>
<keyword evidence="6" id="KW-1185">Reference proteome</keyword>
<dbReference type="PRINTS" id="PR00691">
    <property type="entry name" value="ADHESINB"/>
</dbReference>
<dbReference type="InterPro" id="IPR006128">
    <property type="entry name" value="Lipoprotein_PsaA-like"/>
</dbReference>
<dbReference type="AlphaFoldDB" id="V6AQL4"/>
<dbReference type="OrthoDB" id="50488at2157"/>
<dbReference type="RefSeq" id="WP_048194177.1">
    <property type="nucleotide sequence ID" value="NZ_CBTY010000004.1"/>
</dbReference>
<evidence type="ECO:0000313" key="5">
    <source>
        <dbReference type="EMBL" id="CDI04917.1"/>
    </source>
</evidence>
<protein>
    <submittedName>
        <fullName evidence="5">Zinc-binding lipoprotein AdcA</fullName>
    </submittedName>
</protein>
<proteinExistence type="inferred from homology"/>
<evidence type="ECO:0000256" key="2">
    <source>
        <dbReference type="ARBA" id="ARBA00022448"/>
    </source>
</evidence>
<dbReference type="GO" id="GO:0030001">
    <property type="term" value="P:metal ion transport"/>
    <property type="evidence" value="ECO:0007669"/>
    <property type="project" value="InterPro"/>
</dbReference>
<comment type="caution">
    <text evidence="5">The sequence shown here is derived from an EMBL/GenBank/DDBJ whole genome shotgun (WGS) entry which is preliminary data.</text>
</comment>
<keyword evidence="3" id="KW-0732">Signal</keyword>
<dbReference type="GO" id="GO:0007155">
    <property type="term" value="P:cell adhesion"/>
    <property type="evidence" value="ECO:0007669"/>
    <property type="project" value="InterPro"/>
</dbReference>
<dbReference type="PANTHER" id="PTHR42953">
    <property type="entry name" value="HIGH-AFFINITY ZINC UPTAKE SYSTEM PROTEIN ZNUA-RELATED"/>
    <property type="match status" value="1"/>
</dbReference>
<keyword evidence="4" id="KW-0175">Coiled coil</keyword>
<dbReference type="SUPFAM" id="SSF53807">
    <property type="entry name" value="Helical backbone' metal receptor"/>
    <property type="match status" value="1"/>
</dbReference>
<evidence type="ECO:0000256" key="4">
    <source>
        <dbReference type="SAM" id="Coils"/>
    </source>
</evidence>
<keyword evidence="2" id="KW-0813">Transport</keyword>
<comment type="similarity">
    <text evidence="1">Belongs to the bacterial solute-binding protein 9 family.</text>
</comment>
<keyword evidence="5" id="KW-0449">Lipoprotein</keyword>
<dbReference type="EMBL" id="CBTY010000004">
    <property type="protein sequence ID" value="CDI04917.1"/>
    <property type="molecule type" value="Genomic_DNA"/>
</dbReference>
<dbReference type="Proteomes" id="UP000018159">
    <property type="component" value="Unassembled WGS sequence"/>
</dbReference>
<dbReference type="PRINTS" id="PR00690">
    <property type="entry name" value="ADHESNFAMILY"/>
</dbReference>
<reference evidence="5 6" key="1">
    <citation type="journal article" date="2013" name="PLoS ONE">
        <title>Enrichment and Genome Sequence of the Group I.1a Ammonia-Oxidizing Archaeon ?Ca. Nitrosotenuis uzonensis? Representing a Clade Globally.</title>
        <authorList>
            <person name="Lebedeva E.V."/>
            <person name="Hatzenpichler R."/>
            <person name="Pelletier E."/>
            <person name="Schuster N."/>
            <person name="Hauzmayer S."/>
            <person name="Bulaev A."/>
            <person name="Grigor'eva N.V."/>
            <person name="Galushko A."/>
            <person name="Schmid M."/>
            <person name="Palatinszky M."/>
            <person name="Le Paslier D."/>
            <person name="Daims H."/>
            <person name="Wagner M."/>
        </authorList>
    </citation>
    <scope>NUCLEOTIDE SEQUENCE [LARGE SCALE GENOMIC DNA]</scope>
    <source>
        <strain evidence="5 6">N4</strain>
    </source>
</reference>
<dbReference type="Pfam" id="PF01297">
    <property type="entry name" value="ZnuA"/>
    <property type="match status" value="1"/>
</dbReference>